<keyword evidence="1" id="KW-0433">Leucine-rich repeat</keyword>
<evidence type="ECO:0000256" key="2">
    <source>
        <dbReference type="ARBA" id="ARBA00022737"/>
    </source>
</evidence>
<dbReference type="Gene3D" id="3.80.10.10">
    <property type="entry name" value="Ribonuclease Inhibitor"/>
    <property type="match status" value="1"/>
</dbReference>
<dbReference type="PANTHER" id="PTHR48051:SF46">
    <property type="entry name" value="LEUCINE RICH REPEAT-CONTAINING DOMAIN PROTEIN"/>
    <property type="match status" value="1"/>
</dbReference>
<evidence type="ECO:0000313" key="3">
    <source>
        <dbReference type="Ensembl" id="ENSMMOP00000014289.1"/>
    </source>
</evidence>
<dbReference type="SUPFAM" id="SSF52075">
    <property type="entry name" value="Outer arm dynein light chain 1"/>
    <property type="match status" value="1"/>
</dbReference>
<dbReference type="InterPro" id="IPR001611">
    <property type="entry name" value="Leu-rich_rpt"/>
</dbReference>
<dbReference type="GO" id="GO:0005737">
    <property type="term" value="C:cytoplasm"/>
    <property type="evidence" value="ECO:0007669"/>
    <property type="project" value="TreeGrafter"/>
</dbReference>
<reference evidence="3" key="1">
    <citation type="submission" date="2025-08" db="UniProtKB">
        <authorList>
            <consortium name="Ensembl"/>
        </authorList>
    </citation>
    <scope>IDENTIFICATION</scope>
</reference>
<dbReference type="STRING" id="94237.ENSMMOP00000014289"/>
<keyword evidence="4" id="KW-1185">Reference proteome</keyword>
<accession>A0A3Q3WY09</accession>
<protein>
    <submittedName>
        <fullName evidence="3">Uncharacterized protein</fullName>
    </submittedName>
</protein>
<evidence type="ECO:0000313" key="4">
    <source>
        <dbReference type="Proteomes" id="UP000261620"/>
    </source>
</evidence>
<dbReference type="PROSITE" id="PS51450">
    <property type="entry name" value="LRR"/>
    <property type="match status" value="3"/>
</dbReference>
<proteinExistence type="predicted"/>
<name>A0A3Q3WY09_MOLML</name>
<dbReference type="Pfam" id="PF13855">
    <property type="entry name" value="LRR_8"/>
    <property type="match status" value="1"/>
</dbReference>
<dbReference type="InterPro" id="IPR032675">
    <property type="entry name" value="LRR_dom_sf"/>
</dbReference>
<reference evidence="3" key="2">
    <citation type="submission" date="2025-09" db="UniProtKB">
        <authorList>
            <consortium name="Ensembl"/>
        </authorList>
    </citation>
    <scope>IDENTIFICATION</scope>
</reference>
<dbReference type="SMART" id="SM00369">
    <property type="entry name" value="LRR_TYP"/>
    <property type="match status" value="5"/>
</dbReference>
<organism evidence="3 4">
    <name type="scientific">Mola mola</name>
    <name type="common">Ocean sunfish</name>
    <name type="synonym">Tetraodon mola</name>
    <dbReference type="NCBI Taxonomy" id="94237"/>
    <lineage>
        <taxon>Eukaryota</taxon>
        <taxon>Metazoa</taxon>
        <taxon>Chordata</taxon>
        <taxon>Craniata</taxon>
        <taxon>Vertebrata</taxon>
        <taxon>Euteleostomi</taxon>
        <taxon>Actinopterygii</taxon>
        <taxon>Neopterygii</taxon>
        <taxon>Teleostei</taxon>
        <taxon>Neoteleostei</taxon>
        <taxon>Acanthomorphata</taxon>
        <taxon>Eupercaria</taxon>
        <taxon>Tetraodontiformes</taxon>
        <taxon>Molidae</taxon>
        <taxon>Mola</taxon>
    </lineage>
</organism>
<dbReference type="Ensembl" id="ENSMMOT00000014524.1">
    <property type="protein sequence ID" value="ENSMMOP00000014289.1"/>
    <property type="gene ID" value="ENSMMOG00000010939.1"/>
</dbReference>
<evidence type="ECO:0000256" key="1">
    <source>
        <dbReference type="ARBA" id="ARBA00022614"/>
    </source>
</evidence>
<dbReference type="OMA" id="WGPNIAT"/>
<keyword evidence="2" id="KW-0677">Repeat</keyword>
<dbReference type="Proteomes" id="UP000261620">
    <property type="component" value="Unplaced"/>
</dbReference>
<sequence>MPKGKAAKGPKVTLKTAKNAIQRTEEGQRRLSLSKMGITVFPKCLVKLTNVDELDLSRNLIQKIPNEIGKMSSLKSLDLHSNKLESVPESIGNLVKLTHLNLSNNCLTSAGIPSTLGFLTSLKTLNLGMNQLDMLPPTLEALDSLEELGLFDNLFIKPPEFLTVLCNLTKVNMERNPLKDAPKHVSVCTWPCLCWPLCRPFGTQRPKTIWGPNIATGPLTIYTNLIRLPASRHRVTCLVKGRPCMTVIRRINHCH</sequence>
<dbReference type="PANTHER" id="PTHR48051">
    <property type="match status" value="1"/>
</dbReference>
<dbReference type="AlphaFoldDB" id="A0A3Q3WY09"/>
<dbReference type="InterPro" id="IPR003591">
    <property type="entry name" value="Leu-rich_rpt_typical-subtyp"/>
</dbReference>
<dbReference type="InterPro" id="IPR050216">
    <property type="entry name" value="LRR_domain-containing"/>
</dbReference>